<evidence type="ECO:0000313" key="1">
    <source>
        <dbReference type="EMBL" id="KAG6761171.1"/>
    </source>
</evidence>
<sequence>MATRVTQTPLIIQDENLGVSRKKVGFDGTVKKSKTATKKSGGFALGNRKALDDITNKAVVRQETSSRKKIVQKEEINNVAEERFLHDHNKCIEEKEATLISSFLDLVLPGHDSVSSSAENPEVKQVKVVLMLELNIGELLRLSILSQRIDRIGPTDPGSRFYPEQKELAIPVFSDWFESSTQWQSPPCSPIHWDSPPCSPFSWQFEAVEYVLKPESDV</sequence>
<dbReference type="Proteomes" id="UP000886885">
    <property type="component" value="Chromosome 9D"/>
</dbReference>
<dbReference type="AlphaFoldDB" id="A0A8X7Z217"/>
<dbReference type="PANTHER" id="PTHR35125">
    <property type="entry name" value="NEURON NAVIGATOR 1-LIKE-RELATED"/>
    <property type="match status" value="1"/>
</dbReference>
<reference evidence="1" key="1">
    <citation type="journal article" date="2020" name="bioRxiv">
        <title>Hybrid origin of Populus tomentosa Carr. identified through genome sequencing and phylogenomic analysis.</title>
        <authorList>
            <person name="An X."/>
            <person name="Gao K."/>
            <person name="Chen Z."/>
            <person name="Li J."/>
            <person name="Yang X."/>
            <person name="Yang X."/>
            <person name="Zhou J."/>
            <person name="Guo T."/>
            <person name="Zhao T."/>
            <person name="Huang S."/>
            <person name="Miao D."/>
            <person name="Khan W.U."/>
            <person name="Rao P."/>
            <person name="Ye M."/>
            <person name="Lei B."/>
            <person name="Liao W."/>
            <person name="Wang J."/>
            <person name="Ji L."/>
            <person name="Li Y."/>
            <person name="Guo B."/>
            <person name="Mustafa N.S."/>
            <person name="Li S."/>
            <person name="Yun Q."/>
            <person name="Keller S.R."/>
            <person name="Mao J."/>
            <person name="Zhang R."/>
            <person name="Strauss S.H."/>
        </authorList>
    </citation>
    <scope>NUCLEOTIDE SEQUENCE</scope>
    <source>
        <strain evidence="1">GM15</strain>
        <tissue evidence="1">Leaf</tissue>
    </source>
</reference>
<dbReference type="GO" id="GO:0007346">
    <property type="term" value="P:regulation of mitotic cell cycle"/>
    <property type="evidence" value="ECO:0007669"/>
    <property type="project" value="InterPro"/>
</dbReference>
<dbReference type="EMBL" id="JAAWWB010000018">
    <property type="protein sequence ID" value="KAG6761171.1"/>
    <property type="molecule type" value="Genomic_DNA"/>
</dbReference>
<evidence type="ECO:0000313" key="2">
    <source>
        <dbReference type="Proteomes" id="UP000886885"/>
    </source>
</evidence>
<dbReference type="InterPro" id="IPR039326">
    <property type="entry name" value="Patronus"/>
</dbReference>
<proteinExistence type="predicted"/>
<protein>
    <submittedName>
        <fullName evidence="1">Uncharacterized protein</fullName>
    </submittedName>
</protein>
<keyword evidence="2" id="KW-1185">Reference proteome</keyword>
<gene>
    <name evidence="1" type="ORF">POTOM_034368</name>
</gene>
<comment type="caution">
    <text evidence="1">The sequence shown here is derived from an EMBL/GenBank/DDBJ whole genome shotgun (WGS) entry which is preliminary data.</text>
</comment>
<accession>A0A8X7Z217</accession>
<dbReference type="OrthoDB" id="1916925at2759"/>
<organism evidence="1 2">
    <name type="scientific">Populus tomentosa</name>
    <name type="common">Chinese white poplar</name>
    <dbReference type="NCBI Taxonomy" id="118781"/>
    <lineage>
        <taxon>Eukaryota</taxon>
        <taxon>Viridiplantae</taxon>
        <taxon>Streptophyta</taxon>
        <taxon>Embryophyta</taxon>
        <taxon>Tracheophyta</taxon>
        <taxon>Spermatophyta</taxon>
        <taxon>Magnoliopsida</taxon>
        <taxon>eudicotyledons</taxon>
        <taxon>Gunneridae</taxon>
        <taxon>Pentapetalae</taxon>
        <taxon>rosids</taxon>
        <taxon>fabids</taxon>
        <taxon>Malpighiales</taxon>
        <taxon>Salicaceae</taxon>
        <taxon>Saliceae</taxon>
        <taxon>Populus</taxon>
    </lineage>
</organism>
<name>A0A8X7Z217_POPTO</name>
<dbReference type="PANTHER" id="PTHR35125:SF1">
    <property type="entry name" value="PROTEIN PATRONUS 2"/>
    <property type="match status" value="1"/>
</dbReference>